<protein>
    <submittedName>
        <fullName evidence="2">DinB family protein</fullName>
    </submittedName>
</protein>
<evidence type="ECO:0000313" key="2">
    <source>
        <dbReference type="EMBL" id="QEC75930.1"/>
    </source>
</evidence>
<dbReference type="KEGG" id="mgk:FSB76_08205"/>
<gene>
    <name evidence="2" type="ORF">FSB76_08205</name>
</gene>
<dbReference type="Gene3D" id="1.20.120.450">
    <property type="entry name" value="dinb family like domain"/>
    <property type="match status" value="1"/>
</dbReference>
<sequence length="162" mass="18425">MNDNHNILVGEIVHLLQGGNAHADIKKALQNLPKTLRSAKPDKLPYSIWQLTEHIRIAQWDMLEFCKDGSHQSPKWPEGYWPKETGPESDEAWENSVQQIDRDLNELVSLVKTGDLFTKIPHGDGQNILREALQVADHTAYHVAEIIVIRRLLGAWRSPLTP</sequence>
<keyword evidence="3" id="KW-1185">Reference proteome</keyword>
<name>A0A5B8VWK3_9SPHI</name>
<dbReference type="InterPro" id="IPR034660">
    <property type="entry name" value="DinB/YfiT-like"/>
</dbReference>
<dbReference type="SUPFAM" id="SSF109854">
    <property type="entry name" value="DinB/YfiT-like putative metalloenzymes"/>
    <property type="match status" value="1"/>
</dbReference>
<dbReference type="RefSeq" id="WP_147053114.1">
    <property type="nucleotide sequence ID" value="NZ_CP042437.1"/>
</dbReference>
<dbReference type="EMBL" id="CP042437">
    <property type="protein sequence ID" value="QEC75930.1"/>
    <property type="molecule type" value="Genomic_DNA"/>
</dbReference>
<accession>A0A5B8VWK3</accession>
<evidence type="ECO:0000259" key="1">
    <source>
        <dbReference type="Pfam" id="PF12867"/>
    </source>
</evidence>
<evidence type="ECO:0000313" key="3">
    <source>
        <dbReference type="Proteomes" id="UP000321362"/>
    </source>
</evidence>
<dbReference type="InterPro" id="IPR024775">
    <property type="entry name" value="DinB-like"/>
</dbReference>
<proteinExistence type="predicted"/>
<dbReference type="AlphaFoldDB" id="A0A5B8VWK3"/>
<feature type="domain" description="DinB-like" evidence="1">
    <location>
        <begin position="22"/>
        <end position="146"/>
    </location>
</feature>
<reference evidence="2 3" key="1">
    <citation type="journal article" date="2013" name="J. Microbiol.">
        <title>Mucilaginibacter ginsenosidivorax sp. nov., with ginsenoside converting activity isolated from sediment.</title>
        <authorList>
            <person name="Kim J.K."/>
            <person name="Choi T.E."/>
            <person name="Liu Q.M."/>
            <person name="Park H.Y."/>
            <person name="Yi T.H."/>
            <person name="Yoon M.H."/>
            <person name="Kim S.C."/>
            <person name="Im W.T."/>
        </authorList>
    </citation>
    <scope>NUCLEOTIDE SEQUENCE [LARGE SCALE GENOMIC DNA]</scope>
    <source>
        <strain evidence="2 3">KHI28</strain>
    </source>
</reference>
<dbReference type="Pfam" id="PF12867">
    <property type="entry name" value="DinB_2"/>
    <property type="match status" value="1"/>
</dbReference>
<organism evidence="2 3">
    <name type="scientific">Mucilaginibacter ginsenosidivorax</name>
    <dbReference type="NCBI Taxonomy" id="862126"/>
    <lineage>
        <taxon>Bacteria</taxon>
        <taxon>Pseudomonadati</taxon>
        <taxon>Bacteroidota</taxon>
        <taxon>Sphingobacteriia</taxon>
        <taxon>Sphingobacteriales</taxon>
        <taxon>Sphingobacteriaceae</taxon>
        <taxon>Mucilaginibacter</taxon>
    </lineage>
</organism>
<dbReference type="OrthoDB" id="9798830at2"/>
<dbReference type="Proteomes" id="UP000321362">
    <property type="component" value="Chromosome"/>
</dbReference>